<evidence type="ECO:0000256" key="1">
    <source>
        <dbReference type="SAM" id="Phobius"/>
    </source>
</evidence>
<protein>
    <submittedName>
        <fullName evidence="2">Uncharacterized protein</fullName>
    </submittedName>
</protein>
<dbReference type="EMBL" id="VSSQ01000050">
    <property type="protein sequence ID" value="MPL69947.1"/>
    <property type="molecule type" value="Genomic_DNA"/>
</dbReference>
<proteinExistence type="predicted"/>
<organism evidence="2">
    <name type="scientific">bioreactor metagenome</name>
    <dbReference type="NCBI Taxonomy" id="1076179"/>
    <lineage>
        <taxon>unclassified sequences</taxon>
        <taxon>metagenomes</taxon>
        <taxon>ecological metagenomes</taxon>
    </lineage>
</organism>
<reference evidence="2" key="1">
    <citation type="submission" date="2019-08" db="EMBL/GenBank/DDBJ databases">
        <authorList>
            <person name="Kucharzyk K."/>
            <person name="Murdoch R.W."/>
            <person name="Higgins S."/>
            <person name="Loffler F."/>
        </authorList>
    </citation>
    <scope>NUCLEOTIDE SEQUENCE</scope>
</reference>
<sequence length="101" mass="11779">METLFNKDRITEVNPYLFQKIQNKINDKSVYVVPSWSLNVLKLSIIGLVLLIGFNIFSTFNPESNQPMQNISENNSYNEFVKDYHFDALSSLYPVELLKEE</sequence>
<keyword evidence="1" id="KW-0812">Transmembrane</keyword>
<feature type="transmembrane region" description="Helical" evidence="1">
    <location>
        <begin position="40"/>
        <end position="60"/>
    </location>
</feature>
<name>A0A644TTZ9_9ZZZZ</name>
<accession>A0A644TTZ9</accession>
<keyword evidence="1" id="KW-0472">Membrane</keyword>
<evidence type="ECO:0000313" key="2">
    <source>
        <dbReference type="EMBL" id="MPL69947.1"/>
    </source>
</evidence>
<keyword evidence="1" id="KW-1133">Transmembrane helix</keyword>
<dbReference type="AlphaFoldDB" id="A0A644TTZ9"/>
<gene>
    <name evidence="2" type="ORF">SDC9_15698</name>
</gene>
<comment type="caution">
    <text evidence="2">The sequence shown here is derived from an EMBL/GenBank/DDBJ whole genome shotgun (WGS) entry which is preliminary data.</text>
</comment>